<evidence type="ECO:0000313" key="2">
    <source>
        <dbReference type="WBParaSite" id="JU765_v2.g1850.t1"/>
    </source>
</evidence>
<protein>
    <submittedName>
        <fullName evidence="2">ZP domain-containing protein</fullName>
    </submittedName>
</protein>
<evidence type="ECO:0000313" key="1">
    <source>
        <dbReference type="Proteomes" id="UP000887576"/>
    </source>
</evidence>
<name>A0AC34QQK9_9BILA</name>
<accession>A0AC34QQK9</accession>
<organism evidence="1 2">
    <name type="scientific">Panagrolaimus sp. JU765</name>
    <dbReference type="NCBI Taxonomy" id="591449"/>
    <lineage>
        <taxon>Eukaryota</taxon>
        <taxon>Metazoa</taxon>
        <taxon>Ecdysozoa</taxon>
        <taxon>Nematoda</taxon>
        <taxon>Chromadorea</taxon>
        <taxon>Rhabditida</taxon>
        <taxon>Tylenchina</taxon>
        <taxon>Panagrolaimomorpha</taxon>
        <taxon>Panagrolaimoidea</taxon>
        <taxon>Panagrolaimidae</taxon>
        <taxon>Panagrolaimus</taxon>
    </lineage>
</organism>
<sequence length="448" mass="50038">MTLITAKFPNEIVETPIVTCEADRIVIKIKTTSSNPSHIYAEDYRENSGCIARNMNKIAIRHGECGMTSERMSNPDGTMYRMCVAVQIHPLFVTEADRSYCAQCVYMDSNIVEDLEQNIAISDSPPAELEPQFDDTSNPKCSYTIRKGSVDGPEIHFATIGESVFHVWQCKNEHVGILVQNCHVEDLEGNKILIIDQNGCGIDQYVLNTPNYSNDLRTAFQETHVFKFADKTMTRFTCQIRLCMKNRNNSCEKITPPHNCPNAKDQESGIVVHDLPLPPPAKLVSGFGNTNRGPPSITPPQKFSATEPTPKKSFDVGVSGTEFNGYSGYRGRRAMEIFGNGTGLLRRNRRVSPTIVESDLLPEMDVVGVIRVLDSPEDVEYYENRLSNGNLTSFRVSPHKKCMSTNLYWSLIVTLIALITIQLVALTVFALDRFVLDQSLSSKLRTPA</sequence>
<proteinExistence type="predicted"/>
<dbReference type="Proteomes" id="UP000887576">
    <property type="component" value="Unplaced"/>
</dbReference>
<dbReference type="WBParaSite" id="JU765_v2.g1850.t1">
    <property type="protein sequence ID" value="JU765_v2.g1850.t1"/>
    <property type="gene ID" value="JU765_v2.g1850"/>
</dbReference>
<reference evidence="2" key="1">
    <citation type="submission" date="2022-11" db="UniProtKB">
        <authorList>
            <consortium name="WormBaseParasite"/>
        </authorList>
    </citation>
    <scope>IDENTIFICATION</scope>
</reference>